<dbReference type="InterPro" id="IPR029069">
    <property type="entry name" value="HotDog_dom_sf"/>
</dbReference>
<dbReference type="Gene3D" id="3.10.129.10">
    <property type="entry name" value="Hotdog Thioesterase"/>
    <property type="match status" value="1"/>
</dbReference>
<accession>A0A7U9XV00</accession>
<gene>
    <name evidence="1" type="ORF">MPAN_016060</name>
</gene>
<evidence type="ECO:0000313" key="2">
    <source>
        <dbReference type="Proteomes" id="UP000620133"/>
    </source>
</evidence>
<reference evidence="1" key="1">
    <citation type="submission" date="2021-01" db="EMBL/GenBank/DDBJ databases">
        <title>Draft genome sequence of Acholeplasmataceae bacterium strain Mahy22.</title>
        <authorList>
            <person name="Watanabe M."/>
            <person name="Kojima H."/>
            <person name="Fukui M."/>
        </authorList>
    </citation>
    <scope>NUCLEOTIDE SEQUENCE</scope>
    <source>
        <strain evidence="1">Mahy22</strain>
    </source>
</reference>
<dbReference type="CDD" id="cd03449">
    <property type="entry name" value="R_hydratase"/>
    <property type="match status" value="1"/>
</dbReference>
<dbReference type="InterPro" id="IPR050965">
    <property type="entry name" value="UPF0336/Enoyl-CoA_hydratase"/>
</dbReference>
<dbReference type="RefSeq" id="WP_176239357.1">
    <property type="nucleotide sequence ID" value="NZ_AP024412.1"/>
</dbReference>
<protein>
    <submittedName>
        <fullName evidence="1">3-hydroxybutyryl-CoA dehydratase</fullName>
    </submittedName>
</protein>
<dbReference type="KEGG" id="manr:MPAN_016060"/>
<dbReference type="PANTHER" id="PTHR43437:SF3">
    <property type="entry name" value="HYDROXYACYL-THIOESTER DEHYDRATASE TYPE 2, MITOCHONDRIAL"/>
    <property type="match status" value="1"/>
</dbReference>
<name>A0A7U9XV00_9MOLU</name>
<dbReference type="Pfam" id="PF01575">
    <property type="entry name" value="MaoC_dehydratas"/>
    <property type="match status" value="1"/>
</dbReference>
<proteinExistence type="predicted"/>
<keyword evidence="2" id="KW-1185">Reference proteome</keyword>
<dbReference type="GO" id="GO:0019171">
    <property type="term" value="F:(3R)-hydroxyacyl-[acyl-carrier-protein] dehydratase activity"/>
    <property type="evidence" value="ECO:0007669"/>
    <property type="project" value="TreeGrafter"/>
</dbReference>
<evidence type="ECO:0000313" key="1">
    <source>
        <dbReference type="EMBL" id="BCR36713.1"/>
    </source>
</evidence>
<sequence>MIKSMHVGDQRSYKRMITKEEVAAFGELTKDMNDAHFNEDYAKTTIFKKPIVHGMFIGSLFSKIFGMEYPGEGTIYCSQSLKFLKPVYPDTKLLVLVTVKEIIMEKNRVIFRTEIFDENNECMLTGEAMLMPRKEKVHE</sequence>
<dbReference type="Proteomes" id="UP000620133">
    <property type="component" value="Chromosome"/>
</dbReference>
<dbReference type="GO" id="GO:0006633">
    <property type="term" value="P:fatty acid biosynthetic process"/>
    <property type="evidence" value="ECO:0007669"/>
    <property type="project" value="TreeGrafter"/>
</dbReference>
<organism evidence="1 2">
    <name type="scientific">Mariniplasma anaerobium</name>
    <dbReference type="NCBI Taxonomy" id="2735436"/>
    <lineage>
        <taxon>Bacteria</taxon>
        <taxon>Bacillati</taxon>
        <taxon>Mycoplasmatota</taxon>
        <taxon>Mollicutes</taxon>
        <taxon>Acholeplasmatales</taxon>
        <taxon>Acholeplasmataceae</taxon>
        <taxon>Mariniplasma</taxon>
    </lineage>
</organism>
<dbReference type="SUPFAM" id="SSF54637">
    <property type="entry name" value="Thioesterase/thiol ester dehydrase-isomerase"/>
    <property type="match status" value="1"/>
</dbReference>
<dbReference type="InterPro" id="IPR002539">
    <property type="entry name" value="MaoC-like_dom"/>
</dbReference>
<dbReference type="PANTHER" id="PTHR43437">
    <property type="entry name" value="HYDROXYACYL-THIOESTER DEHYDRATASE TYPE 2, MITOCHONDRIAL-RELATED"/>
    <property type="match status" value="1"/>
</dbReference>
<dbReference type="AlphaFoldDB" id="A0A7U9XV00"/>
<dbReference type="EMBL" id="AP024412">
    <property type="protein sequence ID" value="BCR36713.1"/>
    <property type="molecule type" value="Genomic_DNA"/>
</dbReference>